<dbReference type="PANTHER" id="PTHR42734:SF17">
    <property type="entry name" value="METAL TRANSPORT SYSTEM ATP-BINDING PROTEIN TM_0124-RELATED"/>
    <property type="match status" value="1"/>
</dbReference>
<dbReference type="GO" id="GO:0005524">
    <property type="term" value="F:ATP binding"/>
    <property type="evidence" value="ECO:0007669"/>
    <property type="project" value="UniProtKB-KW"/>
</dbReference>
<evidence type="ECO:0000256" key="2">
    <source>
        <dbReference type="ARBA" id="ARBA00022448"/>
    </source>
</evidence>
<dbReference type="RefSeq" id="WP_118764032.1">
    <property type="nucleotide sequence ID" value="NZ_CABJCF010000001.1"/>
</dbReference>
<dbReference type="Gene3D" id="3.40.50.300">
    <property type="entry name" value="P-loop containing nucleotide triphosphate hydrolases"/>
    <property type="match status" value="1"/>
</dbReference>
<dbReference type="AlphaFoldDB" id="A0A412PH72"/>
<name>A0A412PH72_9FIRM</name>
<accession>A0A412PH72</accession>
<dbReference type="Pfam" id="PF00005">
    <property type="entry name" value="ABC_tran"/>
    <property type="match status" value="1"/>
</dbReference>
<evidence type="ECO:0000256" key="1">
    <source>
        <dbReference type="ARBA" id="ARBA00005417"/>
    </source>
</evidence>
<dbReference type="PANTHER" id="PTHR42734">
    <property type="entry name" value="METAL TRANSPORT SYSTEM ATP-BINDING PROTEIN TM_0124-RELATED"/>
    <property type="match status" value="1"/>
</dbReference>
<comment type="similarity">
    <text evidence="1">Belongs to the ABC transporter superfamily.</text>
</comment>
<organism evidence="6 7">
    <name type="scientific">Solobacterium moorei</name>
    <dbReference type="NCBI Taxonomy" id="102148"/>
    <lineage>
        <taxon>Bacteria</taxon>
        <taxon>Bacillati</taxon>
        <taxon>Bacillota</taxon>
        <taxon>Erysipelotrichia</taxon>
        <taxon>Erysipelotrichales</taxon>
        <taxon>Erysipelotrichaceae</taxon>
        <taxon>Solobacterium</taxon>
    </lineage>
</organism>
<gene>
    <name evidence="6" type="ORF">DWX20_00215</name>
</gene>
<evidence type="ECO:0000256" key="4">
    <source>
        <dbReference type="ARBA" id="ARBA00022840"/>
    </source>
</evidence>
<keyword evidence="3" id="KW-0547">Nucleotide-binding</keyword>
<evidence type="ECO:0000259" key="5">
    <source>
        <dbReference type="PROSITE" id="PS50893"/>
    </source>
</evidence>
<evidence type="ECO:0000313" key="6">
    <source>
        <dbReference type="EMBL" id="RGT57509.1"/>
    </source>
</evidence>
<sequence length="227" mass="25350">MTHLITCKNLSVGHERNKVAGPFSLEINSGDYLCVIGENGSGKSTFMKTILGLITPIEGSIEHDDSFNAKEIGYLAQQTQVQKDFPSSVEEVVLSGFVGHLGHRWFYNKKEKELAKEYMAKTGVDKLAKHCYRDLSGGQQQRTLLARALCAADKMILLDEPAAGLDPEAMQYMYDLISKLNKEGMTIVMITHDVPAVVQYANRIVRFVDGRVKEISTDEYRKAVEKC</sequence>
<keyword evidence="4 6" id="KW-0067">ATP-binding</keyword>
<dbReference type="SMART" id="SM00382">
    <property type="entry name" value="AAA"/>
    <property type="match status" value="1"/>
</dbReference>
<proteinExistence type="inferred from homology"/>
<dbReference type="InterPro" id="IPR003439">
    <property type="entry name" value="ABC_transporter-like_ATP-bd"/>
</dbReference>
<keyword evidence="2" id="KW-0813">Transport</keyword>
<feature type="domain" description="ABC transporter" evidence="5">
    <location>
        <begin position="5"/>
        <end position="226"/>
    </location>
</feature>
<dbReference type="Proteomes" id="UP000284731">
    <property type="component" value="Unassembled WGS sequence"/>
</dbReference>
<dbReference type="PROSITE" id="PS50893">
    <property type="entry name" value="ABC_TRANSPORTER_2"/>
    <property type="match status" value="1"/>
</dbReference>
<dbReference type="InterPro" id="IPR050153">
    <property type="entry name" value="Metal_Ion_Import_ABC"/>
</dbReference>
<dbReference type="EMBL" id="QRWX01000001">
    <property type="protein sequence ID" value="RGT57509.1"/>
    <property type="molecule type" value="Genomic_DNA"/>
</dbReference>
<dbReference type="GO" id="GO:0016887">
    <property type="term" value="F:ATP hydrolysis activity"/>
    <property type="evidence" value="ECO:0007669"/>
    <property type="project" value="InterPro"/>
</dbReference>
<evidence type="ECO:0000256" key="3">
    <source>
        <dbReference type="ARBA" id="ARBA00022741"/>
    </source>
</evidence>
<evidence type="ECO:0000313" key="7">
    <source>
        <dbReference type="Proteomes" id="UP000284731"/>
    </source>
</evidence>
<dbReference type="InterPro" id="IPR027417">
    <property type="entry name" value="P-loop_NTPase"/>
</dbReference>
<reference evidence="6 7" key="1">
    <citation type="submission" date="2018-08" db="EMBL/GenBank/DDBJ databases">
        <title>A genome reference for cultivated species of the human gut microbiota.</title>
        <authorList>
            <person name="Zou Y."/>
            <person name="Xue W."/>
            <person name="Luo G."/>
        </authorList>
    </citation>
    <scope>NUCLEOTIDE SEQUENCE [LARGE SCALE GENOMIC DNA]</scope>
    <source>
        <strain evidence="6 7">AF18-46</strain>
    </source>
</reference>
<comment type="caution">
    <text evidence="6">The sequence shown here is derived from an EMBL/GenBank/DDBJ whole genome shotgun (WGS) entry which is preliminary data.</text>
</comment>
<dbReference type="InterPro" id="IPR003593">
    <property type="entry name" value="AAA+_ATPase"/>
</dbReference>
<dbReference type="SUPFAM" id="SSF52540">
    <property type="entry name" value="P-loop containing nucleoside triphosphate hydrolases"/>
    <property type="match status" value="1"/>
</dbReference>
<protein>
    <submittedName>
        <fullName evidence="6">ATP-binding cassette domain-containing protein</fullName>
    </submittedName>
</protein>